<keyword evidence="2" id="KW-1133">Transmembrane helix</keyword>
<evidence type="ECO:0000256" key="2">
    <source>
        <dbReference type="SAM" id="Phobius"/>
    </source>
</evidence>
<feature type="compositionally biased region" description="Polar residues" evidence="1">
    <location>
        <begin position="39"/>
        <end position="50"/>
    </location>
</feature>
<feature type="region of interest" description="Disordered" evidence="1">
    <location>
        <begin position="17"/>
        <end position="55"/>
    </location>
</feature>
<feature type="transmembrane region" description="Helical" evidence="2">
    <location>
        <begin position="105"/>
        <end position="124"/>
    </location>
</feature>
<comment type="caution">
    <text evidence="3">The sequence shown here is derived from an EMBL/GenBank/DDBJ whole genome shotgun (WGS) entry which is preliminary data.</text>
</comment>
<gene>
    <name evidence="3" type="ORF">RDB_LOCUS134321</name>
</gene>
<dbReference type="AlphaFoldDB" id="A0A8H3GC33"/>
<sequence>MSHQDKVELTGLNVIKDPTRPDLEAGESLEGDGLRHRGSVSSKTAGSPGSVNHAVGGGGRHAELLTLESYKTSFWAVLKLRTNIGLIFVPLAFVFEFVFPNKVVLLAIMNFLAITPLTSLLVFASDQFALHVGGFFAEIIYEFQKNLVEIIFAV</sequence>
<organism evidence="3 4">
    <name type="scientific">Rhizoctonia solani</name>
    <dbReference type="NCBI Taxonomy" id="456999"/>
    <lineage>
        <taxon>Eukaryota</taxon>
        <taxon>Fungi</taxon>
        <taxon>Dikarya</taxon>
        <taxon>Basidiomycota</taxon>
        <taxon>Agaricomycotina</taxon>
        <taxon>Agaricomycetes</taxon>
        <taxon>Cantharellales</taxon>
        <taxon>Ceratobasidiaceae</taxon>
        <taxon>Rhizoctonia</taxon>
    </lineage>
</organism>
<name>A0A8H3GC33_9AGAM</name>
<feature type="transmembrane region" description="Helical" evidence="2">
    <location>
        <begin position="80"/>
        <end position="99"/>
    </location>
</feature>
<evidence type="ECO:0000313" key="4">
    <source>
        <dbReference type="Proteomes" id="UP000663846"/>
    </source>
</evidence>
<accession>A0A8H3GC33</accession>
<evidence type="ECO:0000313" key="3">
    <source>
        <dbReference type="EMBL" id="CAE6443579.1"/>
    </source>
</evidence>
<proteinExistence type="predicted"/>
<dbReference type="EMBL" id="CAJMWS010000429">
    <property type="protein sequence ID" value="CAE6443579.1"/>
    <property type="molecule type" value="Genomic_DNA"/>
</dbReference>
<keyword evidence="2" id="KW-0472">Membrane</keyword>
<dbReference type="Proteomes" id="UP000663846">
    <property type="component" value="Unassembled WGS sequence"/>
</dbReference>
<protein>
    <submittedName>
        <fullName evidence="3">Uncharacterized protein</fullName>
    </submittedName>
</protein>
<reference evidence="3" key="1">
    <citation type="submission" date="2021-01" db="EMBL/GenBank/DDBJ databases">
        <authorList>
            <person name="Kaushik A."/>
        </authorList>
    </citation>
    <scope>NUCLEOTIDE SEQUENCE</scope>
    <source>
        <strain evidence="3">AG1-1C</strain>
    </source>
</reference>
<evidence type="ECO:0000256" key="1">
    <source>
        <dbReference type="SAM" id="MobiDB-lite"/>
    </source>
</evidence>
<keyword evidence="2" id="KW-0812">Transmembrane</keyword>